<reference evidence="2" key="1">
    <citation type="journal article" date="2018" name="Genome Biol. Evol.">
        <title>Genomics and development of Lentinus tigrinus, a white-rot wood-decaying mushroom with dimorphic fruiting bodies.</title>
        <authorList>
            <person name="Wu B."/>
            <person name="Xu Z."/>
            <person name="Knudson A."/>
            <person name="Carlson A."/>
            <person name="Chen N."/>
            <person name="Kovaka S."/>
            <person name="LaButti K."/>
            <person name="Lipzen A."/>
            <person name="Pennachio C."/>
            <person name="Riley R."/>
            <person name="Schakwitz W."/>
            <person name="Umezawa K."/>
            <person name="Ohm R.A."/>
            <person name="Grigoriev I.V."/>
            <person name="Nagy L.G."/>
            <person name="Gibbons J."/>
            <person name="Hibbett D."/>
        </authorList>
    </citation>
    <scope>NUCLEOTIDE SEQUENCE [LARGE SCALE GENOMIC DNA]</scope>
    <source>
        <strain evidence="2">ALCF2SS1-6</strain>
    </source>
</reference>
<dbReference type="Proteomes" id="UP000313359">
    <property type="component" value="Unassembled WGS sequence"/>
</dbReference>
<evidence type="ECO:0000256" key="1">
    <source>
        <dbReference type="SAM" id="MobiDB-lite"/>
    </source>
</evidence>
<keyword evidence="3" id="KW-1185">Reference proteome</keyword>
<proteinExistence type="predicted"/>
<organism evidence="2 3">
    <name type="scientific">Lentinus tigrinus ALCF2SS1-6</name>
    <dbReference type="NCBI Taxonomy" id="1328759"/>
    <lineage>
        <taxon>Eukaryota</taxon>
        <taxon>Fungi</taxon>
        <taxon>Dikarya</taxon>
        <taxon>Basidiomycota</taxon>
        <taxon>Agaricomycotina</taxon>
        <taxon>Agaricomycetes</taxon>
        <taxon>Polyporales</taxon>
        <taxon>Polyporaceae</taxon>
        <taxon>Lentinus</taxon>
    </lineage>
</organism>
<sequence>MDADWQTPATLDPTIFTSPFFLSAAHTWQDQLFSSWLGQKASDDFETFKKGAKDGTLQCPRTVERRSLGPRSPADPHSQKKATANLRLDRPCEAGPRPGIVYKRNYRSCQQIVELRGVSSLCNM</sequence>
<dbReference type="OrthoDB" id="2289918at2759"/>
<dbReference type="EMBL" id="ML122276">
    <property type="protein sequence ID" value="RPD58259.1"/>
    <property type="molecule type" value="Genomic_DNA"/>
</dbReference>
<gene>
    <name evidence="2" type="ORF">L227DRAFT_630028</name>
</gene>
<accession>A0A5C2S5G7</accession>
<dbReference type="AlphaFoldDB" id="A0A5C2S5G7"/>
<protein>
    <submittedName>
        <fullName evidence="2">Uncharacterized protein</fullName>
    </submittedName>
</protein>
<evidence type="ECO:0000313" key="3">
    <source>
        <dbReference type="Proteomes" id="UP000313359"/>
    </source>
</evidence>
<dbReference type="STRING" id="1328759.A0A5C2S5G7"/>
<evidence type="ECO:0000313" key="2">
    <source>
        <dbReference type="EMBL" id="RPD58259.1"/>
    </source>
</evidence>
<name>A0A5C2S5G7_9APHY</name>
<feature type="region of interest" description="Disordered" evidence="1">
    <location>
        <begin position="59"/>
        <end position="91"/>
    </location>
</feature>